<comment type="caution">
    <text evidence="3">The sequence shown here is derived from an EMBL/GenBank/DDBJ whole genome shotgun (WGS) entry which is preliminary data.</text>
</comment>
<accession>A0ABQ7FDN4</accession>
<protein>
    <submittedName>
        <fullName evidence="3">ROK family protein</fullName>
    </submittedName>
</protein>
<feature type="region of interest" description="Disordered" evidence="2">
    <location>
        <begin position="1"/>
        <end position="22"/>
    </location>
</feature>
<dbReference type="Pfam" id="PF00480">
    <property type="entry name" value="ROK"/>
    <property type="match status" value="1"/>
</dbReference>
<dbReference type="PANTHER" id="PTHR18964:SF169">
    <property type="entry name" value="N-ACETYLMANNOSAMINE KINASE"/>
    <property type="match status" value="1"/>
</dbReference>
<sequence>MVHKRSPLRLVTEAAPRPAAPPAPRRLGAVELVPGRVRAAVLSVAGEIVDRAETSYDAATAAPADIGAALAEAAGIFAGHAIRGIGVAAAGLVDPRAGLILEVNDVPGLRGYPVTERLAALTGASVRVEHRARLQVLGDRWFGAGRGRRSFASVSTGEVLGVGILYDGEVVAPPGGRSGAHMTVAATGERCTCGKRGCWKTLATTGWLRARARAAGLGDDTSLDALVNRGGESAGRVVEEYVRNLALGLANMQQLFAPGLFILHGEAREGGEGFRAALEERLREAGAFEGAEQPRVLVSTAAVDDVALLGGAGLVLSRA</sequence>
<evidence type="ECO:0000313" key="4">
    <source>
        <dbReference type="Proteomes" id="UP000621266"/>
    </source>
</evidence>
<evidence type="ECO:0000313" key="3">
    <source>
        <dbReference type="EMBL" id="KAF4406935.1"/>
    </source>
</evidence>
<evidence type="ECO:0000256" key="2">
    <source>
        <dbReference type="SAM" id="MobiDB-lite"/>
    </source>
</evidence>
<dbReference type="PANTHER" id="PTHR18964">
    <property type="entry name" value="ROK (REPRESSOR, ORF, KINASE) FAMILY"/>
    <property type="match status" value="1"/>
</dbReference>
<organism evidence="3 4">
    <name type="scientific">Streptomyces lycii</name>
    <dbReference type="NCBI Taxonomy" id="2654337"/>
    <lineage>
        <taxon>Bacteria</taxon>
        <taxon>Bacillati</taxon>
        <taxon>Actinomycetota</taxon>
        <taxon>Actinomycetes</taxon>
        <taxon>Kitasatosporales</taxon>
        <taxon>Streptomycetaceae</taxon>
        <taxon>Streptomyces</taxon>
    </lineage>
</organism>
<evidence type="ECO:0000256" key="1">
    <source>
        <dbReference type="ARBA" id="ARBA00006479"/>
    </source>
</evidence>
<dbReference type="Proteomes" id="UP000621266">
    <property type="component" value="Unassembled WGS sequence"/>
</dbReference>
<dbReference type="InterPro" id="IPR000600">
    <property type="entry name" value="ROK"/>
</dbReference>
<gene>
    <name evidence="3" type="ORF">GCU69_22470</name>
</gene>
<keyword evidence="4" id="KW-1185">Reference proteome</keyword>
<name>A0ABQ7FDN4_9ACTN</name>
<proteinExistence type="inferred from homology"/>
<comment type="similarity">
    <text evidence="1">Belongs to the ROK (NagC/XylR) family.</text>
</comment>
<dbReference type="SUPFAM" id="SSF53067">
    <property type="entry name" value="Actin-like ATPase domain"/>
    <property type="match status" value="1"/>
</dbReference>
<dbReference type="EMBL" id="WHPN01000344">
    <property type="protein sequence ID" value="KAF4406935.1"/>
    <property type="molecule type" value="Genomic_DNA"/>
</dbReference>
<reference evidence="3 4" key="1">
    <citation type="submission" date="2019-10" db="EMBL/GenBank/DDBJ databases">
        <title>Streptomyces tenebrisbrunneis sp.nov., an endogenous actinomycete isolated from of Lycium ruthenicum.</title>
        <authorList>
            <person name="Ma L."/>
        </authorList>
    </citation>
    <scope>NUCLEOTIDE SEQUENCE [LARGE SCALE GENOMIC DNA]</scope>
    <source>
        <strain evidence="3 4">TRM 66187</strain>
    </source>
</reference>
<dbReference type="Gene3D" id="3.30.420.40">
    <property type="match status" value="2"/>
</dbReference>
<dbReference type="InterPro" id="IPR043129">
    <property type="entry name" value="ATPase_NBD"/>
</dbReference>